<dbReference type="Proteomes" id="UP000621560">
    <property type="component" value="Unassembled WGS sequence"/>
</dbReference>
<accession>A0A927BVU1</accession>
<protein>
    <submittedName>
        <fullName evidence="2">Uncharacterized protein</fullName>
    </submittedName>
</protein>
<evidence type="ECO:0000256" key="1">
    <source>
        <dbReference type="SAM" id="MobiDB-lite"/>
    </source>
</evidence>
<evidence type="ECO:0000313" key="3">
    <source>
        <dbReference type="Proteomes" id="UP000621560"/>
    </source>
</evidence>
<gene>
    <name evidence="2" type="ORF">IDH44_14655</name>
</gene>
<organism evidence="2 3">
    <name type="scientific">Paenibacillus sabuli</name>
    <dbReference type="NCBI Taxonomy" id="2772509"/>
    <lineage>
        <taxon>Bacteria</taxon>
        <taxon>Bacillati</taxon>
        <taxon>Bacillota</taxon>
        <taxon>Bacilli</taxon>
        <taxon>Bacillales</taxon>
        <taxon>Paenibacillaceae</taxon>
        <taxon>Paenibacillus</taxon>
    </lineage>
</organism>
<proteinExistence type="predicted"/>
<sequence>MTKTQKNLTLGYIERRNDSEYREHRRLNLNDEVKLDIARRFKPSVRDDVVADYLAAIQDAAQRGLPLSERGLLAVAAALIIKHFTSLRTNATGYAELATLLAKLQDSGYLEPILAAFDPEELEQMNRQIQRANELLTEELEKAVAYRRDEGGTRTAQTAGAEDDATDVQNAKRKVRR</sequence>
<keyword evidence="3" id="KW-1185">Reference proteome</keyword>
<comment type="caution">
    <text evidence="2">The sequence shown here is derived from an EMBL/GenBank/DDBJ whole genome shotgun (WGS) entry which is preliminary data.</text>
</comment>
<dbReference type="EMBL" id="JACXIZ010000024">
    <property type="protein sequence ID" value="MBD2846439.1"/>
    <property type="molecule type" value="Genomic_DNA"/>
</dbReference>
<dbReference type="AlphaFoldDB" id="A0A927BVU1"/>
<feature type="region of interest" description="Disordered" evidence="1">
    <location>
        <begin position="147"/>
        <end position="177"/>
    </location>
</feature>
<dbReference type="RefSeq" id="WP_190918877.1">
    <property type="nucleotide sequence ID" value="NZ_JACXIZ010000024.1"/>
</dbReference>
<evidence type="ECO:0000313" key="2">
    <source>
        <dbReference type="EMBL" id="MBD2846439.1"/>
    </source>
</evidence>
<reference evidence="2" key="1">
    <citation type="submission" date="2020-09" db="EMBL/GenBank/DDBJ databases">
        <title>A novel bacterium of genus Paenibacillus, isolated from South China Sea.</title>
        <authorList>
            <person name="Huang H."/>
            <person name="Mo K."/>
            <person name="Hu Y."/>
        </authorList>
    </citation>
    <scope>NUCLEOTIDE SEQUENCE</scope>
    <source>
        <strain evidence="2">IB182496</strain>
    </source>
</reference>
<name>A0A927BVU1_9BACL</name>